<feature type="domain" description="HTH luxR-type" evidence="4">
    <location>
        <begin position="138"/>
        <end position="203"/>
    </location>
</feature>
<dbReference type="InterPro" id="IPR000792">
    <property type="entry name" value="Tscrpt_reg_LuxR_C"/>
</dbReference>
<dbReference type="PROSITE" id="PS50043">
    <property type="entry name" value="HTH_LUXR_2"/>
    <property type="match status" value="1"/>
</dbReference>
<keyword evidence="3" id="KW-0804">Transcription</keyword>
<keyword evidence="1" id="KW-0805">Transcription regulation</keyword>
<dbReference type="PRINTS" id="PR00038">
    <property type="entry name" value="HTHLUXR"/>
</dbReference>
<evidence type="ECO:0000313" key="6">
    <source>
        <dbReference type="Proteomes" id="UP000473325"/>
    </source>
</evidence>
<dbReference type="SMART" id="SM00421">
    <property type="entry name" value="HTH_LUXR"/>
    <property type="match status" value="1"/>
</dbReference>
<name>A0A6L7EYA2_9ACTN</name>
<evidence type="ECO:0000256" key="2">
    <source>
        <dbReference type="ARBA" id="ARBA00023125"/>
    </source>
</evidence>
<dbReference type="RefSeq" id="WP_160878875.1">
    <property type="nucleotide sequence ID" value="NZ_WUEK01000009.1"/>
</dbReference>
<dbReference type="GO" id="GO:0006355">
    <property type="term" value="P:regulation of DNA-templated transcription"/>
    <property type="evidence" value="ECO:0007669"/>
    <property type="project" value="InterPro"/>
</dbReference>
<sequence>MNSGAPARLTVGVYDEPELIVSGIGGMLARDGSPAEVRPLSPDDDGAHRLDVVVCDPVGRPQSLEDYLGAVVAVSDAPVLVLSWTTSPSTVRRALAAGARGYVSKAAGSADLAAAVAAVTRGETVAPEVSRLPVAGGGGTGGAELSAREAEVLDLICRGLSNLEIAAQLYVSVNSVKTYVRQIYQKIGVTRRAQAVAWGLAHGY</sequence>
<evidence type="ECO:0000313" key="5">
    <source>
        <dbReference type="EMBL" id="MXG90956.1"/>
    </source>
</evidence>
<dbReference type="Gene3D" id="1.10.10.10">
    <property type="entry name" value="Winged helix-like DNA-binding domain superfamily/Winged helix DNA-binding domain"/>
    <property type="match status" value="1"/>
</dbReference>
<dbReference type="InterPro" id="IPR011006">
    <property type="entry name" value="CheY-like_superfamily"/>
</dbReference>
<evidence type="ECO:0000256" key="1">
    <source>
        <dbReference type="ARBA" id="ARBA00023015"/>
    </source>
</evidence>
<dbReference type="Pfam" id="PF00196">
    <property type="entry name" value="GerE"/>
    <property type="match status" value="1"/>
</dbReference>
<comment type="caution">
    <text evidence="5">The sequence shown here is derived from an EMBL/GenBank/DDBJ whole genome shotgun (WGS) entry which is preliminary data.</text>
</comment>
<dbReference type="SUPFAM" id="SSF46894">
    <property type="entry name" value="C-terminal effector domain of the bipartite response regulators"/>
    <property type="match status" value="1"/>
</dbReference>
<dbReference type="InterPro" id="IPR036388">
    <property type="entry name" value="WH-like_DNA-bd_sf"/>
</dbReference>
<dbReference type="EMBL" id="WUEK01000009">
    <property type="protein sequence ID" value="MXG90956.1"/>
    <property type="molecule type" value="Genomic_DNA"/>
</dbReference>
<dbReference type="SUPFAM" id="SSF52172">
    <property type="entry name" value="CheY-like"/>
    <property type="match status" value="1"/>
</dbReference>
<protein>
    <submittedName>
        <fullName evidence="5">DNA-binding response regulator</fullName>
    </submittedName>
</protein>
<evidence type="ECO:0000259" key="4">
    <source>
        <dbReference type="PROSITE" id="PS50043"/>
    </source>
</evidence>
<dbReference type="CDD" id="cd06170">
    <property type="entry name" value="LuxR_C_like"/>
    <property type="match status" value="1"/>
</dbReference>
<dbReference type="InterPro" id="IPR016032">
    <property type="entry name" value="Sig_transdc_resp-reg_C-effctor"/>
</dbReference>
<evidence type="ECO:0000256" key="3">
    <source>
        <dbReference type="ARBA" id="ARBA00023163"/>
    </source>
</evidence>
<accession>A0A6L7EYA2</accession>
<proteinExistence type="predicted"/>
<keyword evidence="2 5" id="KW-0238">DNA-binding</keyword>
<dbReference type="PANTHER" id="PTHR44688">
    <property type="entry name" value="DNA-BINDING TRANSCRIPTIONAL ACTIVATOR DEVR_DOSR"/>
    <property type="match status" value="1"/>
</dbReference>
<dbReference type="GO" id="GO:0003677">
    <property type="term" value="F:DNA binding"/>
    <property type="evidence" value="ECO:0007669"/>
    <property type="project" value="UniProtKB-KW"/>
</dbReference>
<reference evidence="5 6" key="1">
    <citation type="submission" date="2019-12" db="EMBL/GenBank/DDBJ databases">
        <authorList>
            <person name="Kun Z."/>
        </authorList>
    </citation>
    <scope>NUCLEOTIDE SEQUENCE [LARGE SCALE GENOMIC DNA]</scope>
    <source>
        <strain evidence="5 6">YIM 123512</strain>
    </source>
</reference>
<keyword evidence="6" id="KW-1185">Reference proteome</keyword>
<dbReference type="Proteomes" id="UP000473325">
    <property type="component" value="Unassembled WGS sequence"/>
</dbReference>
<dbReference type="AlphaFoldDB" id="A0A6L7EYA2"/>
<gene>
    <name evidence="5" type="ORF">GRQ65_15510</name>
</gene>
<dbReference type="PANTHER" id="PTHR44688:SF16">
    <property type="entry name" value="DNA-BINDING TRANSCRIPTIONAL ACTIVATOR DEVR_DOSR"/>
    <property type="match status" value="1"/>
</dbReference>
<organism evidence="5 6">
    <name type="scientific">Nocardioides flavescens</name>
    <dbReference type="NCBI Taxonomy" id="2691959"/>
    <lineage>
        <taxon>Bacteria</taxon>
        <taxon>Bacillati</taxon>
        <taxon>Actinomycetota</taxon>
        <taxon>Actinomycetes</taxon>
        <taxon>Propionibacteriales</taxon>
        <taxon>Nocardioidaceae</taxon>
        <taxon>Nocardioides</taxon>
    </lineage>
</organism>
<dbReference type="Gene3D" id="3.40.50.2300">
    <property type="match status" value="1"/>
</dbReference>